<evidence type="ECO:0000256" key="2">
    <source>
        <dbReference type="SAM" id="SignalP"/>
    </source>
</evidence>
<name>A0A516SBG4_9NEIS</name>
<dbReference type="AlphaFoldDB" id="A0A516SBG4"/>
<feature type="domain" description="Solute-binding protein family 3/N-terminal" evidence="3">
    <location>
        <begin position="23"/>
        <end position="254"/>
    </location>
</feature>
<gene>
    <name evidence="4" type="ORF">FNU76_03480</name>
</gene>
<evidence type="ECO:0000259" key="3">
    <source>
        <dbReference type="SMART" id="SM00062"/>
    </source>
</evidence>
<feature type="signal peptide" evidence="2">
    <location>
        <begin position="1"/>
        <end position="20"/>
    </location>
</feature>
<dbReference type="PANTHER" id="PTHR35936:SF25">
    <property type="entry name" value="ABC TRANSPORTER SUBSTRATE-BINDING PROTEIN"/>
    <property type="match status" value="1"/>
</dbReference>
<sequence>MRTTIFLAIASLYLPLAAQAAEKVVLYGDDDYPPYSYVEQGQFKGIYVDFLKRAAGKLDGYEVELKPVPWKRGLATLESGEAMALFPPYLRKERAYIQPYSVSMYTETIVIVCNEQSMSKPRKKFPEDFGDIAIGVNAGFVLSDSILAAQKAGTARIVEVKGTDANLAKLASNRIGCYANDRLSIYYALKKMKAAPNAAAEVKALKLNDTVQLSSEDAFVGFSAKNAAPYKADFINKLNAGIEKAKKENVVGNLISTYAM</sequence>
<evidence type="ECO:0000256" key="1">
    <source>
        <dbReference type="ARBA" id="ARBA00022729"/>
    </source>
</evidence>
<dbReference type="InterPro" id="IPR001638">
    <property type="entry name" value="Solute-binding_3/MltF_N"/>
</dbReference>
<protein>
    <submittedName>
        <fullName evidence="4">Amino acid ABC transporter substrate-binding protein</fullName>
    </submittedName>
</protein>
<dbReference type="Pfam" id="PF00497">
    <property type="entry name" value="SBP_bac_3"/>
    <property type="match status" value="1"/>
</dbReference>
<dbReference type="KEGG" id="cari:FNU76_03480"/>
<evidence type="ECO:0000313" key="4">
    <source>
        <dbReference type="EMBL" id="QDQ25491.1"/>
    </source>
</evidence>
<dbReference type="Gene3D" id="3.40.190.10">
    <property type="entry name" value="Periplasmic binding protein-like II"/>
    <property type="match status" value="2"/>
</dbReference>
<organism evidence="4 5">
    <name type="scientific">Chitinimonas arctica</name>
    <dbReference type="NCBI Taxonomy" id="2594795"/>
    <lineage>
        <taxon>Bacteria</taxon>
        <taxon>Pseudomonadati</taxon>
        <taxon>Pseudomonadota</taxon>
        <taxon>Betaproteobacteria</taxon>
        <taxon>Neisseriales</taxon>
        <taxon>Chitinibacteraceae</taxon>
        <taxon>Chitinimonas</taxon>
    </lineage>
</organism>
<proteinExistence type="predicted"/>
<dbReference type="OrthoDB" id="8454826at2"/>
<feature type="chain" id="PRO_5021961172" evidence="2">
    <location>
        <begin position="21"/>
        <end position="260"/>
    </location>
</feature>
<keyword evidence="5" id="KW-1185">Reference proteome</keyword>
<evidence type="ECO:0000313" key="5">
    <source>
        <dbReference type="Proteomes" id="UP000317550"/>
    </source>
</evidence>
<dbReference type="Proteomes" id="UP000317550">
    <property type="component" value="Chromosome"/>
</dbReference>
<dbReference type="PANTHER" id="PTHR35936">
    <property type="entry name" value="MEMBRANE-BOUND LYTIC MUREIN TRANSGLYCOSYLASE F"/>
    <property type="match status" value="1"/>
</dbReference>
<dbReference type="SUPFAM" id="SSF53850">
    <property type="entry name" value="Periplasmic binding protein-like II"/>
    <property type="match status" value="1"/>
</dbReference>
<dbReference type="SMART" id="SM00062">
    <property type="entry name" value="PBPb"/>
    <property type="match status" value="1"/>
</dbReference>
<dbReference type="RefSeq" id="WP_143856416.1">
    <property type="nucleotide sequence ID" value="NZ_CP041730.1"/>
</dbReference>
<keyword evidence="1 2" id="KW-0732">Signal</keyword>
<reference evidence="5" key="1">
    <citation type="submission" date="2019-07" db="EMBL/GenBank/DDBJ databases">
        <title>Chitinimonas sp. nov., isolated from Ny-Alesund, arctica soil.</title>
        <authorList>
            <person name="Xu Q."/>
            <person name="Peng F."/>
        </authorList>
    </citation>
    <scope>NUCLEOTIDE SEQUENCE [LARGE SCALE GENOMIC DNA]</scope>
    <source>
        <strain evidence="5">R3-44</strain>
    </source>
</reference>
<accession>A0A516SBG4</accession>
<dbReference type="EMBL" id="CP041730">
    <property type="protein sequence ID" value="QDQ25491.1"/>
    <property type="molecule type" value="Genomic_DNA"/>
</dbReference>